<dbReference type="SUPFAM" id="SSF53448">
    <property type="entry name" value="Nucleotide-diphospho-sugar transferases"/>
    <property type="match status" value="1"/>
</dbReference>
<protein>
    <submittedName>
        <fullName evidence="2">Glycosyltransferase family 2 protein</fullName>
    </submittedName>
</protein>
<dbReference type="Gene3D" id="3.90.550.10">
    <property type="entry name" value="Spore Coat Polysaccharide Biosynthesis Protein SpsA, Chain A"/>
    <property type="match status" value="1"/>
</dbReference>
<name>A0ABS9DY80_9PROT</name>
<accession>A0ABS9DY80</accession>
<dbReference type="RefSeq" id="WP_235704891.1">
    <property type="nucleotide sequence ID" value="NZ_JAKGBZ010000027.1"/>
</dbReference>
<dbReference type="InterPro" id="IPR029044">
    <property type="entry name" value="Nucleotide-diphossugar_trans"/>
</dbReference>
<sequence>MKIFILCRNRPIYLWACLDSLFRLTRTACRFILIDSASDDPLVRPVIEGFERRGMFESVVWLKRNDAGLVRSTILDFLREEDRLFGFIESDVLLLPGPYECWLERMRQLIELDAKLAMLGSLVDADDFVPLDVARRIAPHLSEYEIRDLTHHEDPERQRHRPVNPDQPIFSPHNPAGRLLILKTDAVLRAGAASDFDLHERLFELGYTTGISTEVRHRHLSLMNIYDYPHYDMHKRNEYMYSLTYKAQTERALRSGEDAASLLTKEPDLHLEVDGIRIEPERGDKNYRFTVPPGGRNIFLVSRKGFALGSPDRRPLGVAIDRLCLDGREALRASALVRGWRADEGGWRWTSGRAELPSCSTLDVHVVGTVDYVLRPTEGLSAAGLESGFGA</sequence>
<dbReference type="CDD" id="cd00761">
    <property type="entry name" value="Glyco_tranf_GTA_type"/>
    <property type="match status" value="1"/>
</dbReference>
<dbReference type="Proteomes" id="UP001521209">
    <property type="component" value="Unassembled WGS sequence"/>
</dbReference>
<gene>
    <name evidence="2" type="ORF">L2A60_13220</name>
</gene>
<evidence type="ECO:0000256" key="1">
    <source>
        <dbReference type="SAM" id="MobiDB-lite"/>
    </source>
</evidence>
<comment type="caution">
    <text evidence="2">The sequence shown here is derived from an EMBL/GenBank/DDBJ whole genome shotgun (WGS) entry which is preliminary data.</text>
</comment>
<organism evidence="2 3">
    <name type="scientific">Acidiphilium iwatense</name>
    <dbReference type="NCBI Taxonomy" id="768198"/>
    <lineage>
        <taxon>Bacteria</taxon>
        <taxon>Pseudomonadati</taxon>
        <taxon>Pseudomonadota</taxon>
        <taxon>Alphaproteobacteria</taxon>
        <taxon>Acetobacterales</taxon>
        <taxon>Acidocellaceae</taxon>
        <taxon>Acidiphilium</taxon>
    </lineage>
</organism>
<proteinExistence type="predicted"/>
<evidence type="ECO:0000313" key="2">
    <source>
        <dbReference type="EMBL" id="MCF3947638.1"/>
    </source>
</evidence>
<dbReference type="EMBL" id="JAKGBZ010000027">
    <property type="protein sequence ID" value="MCF3947638.1"/>
    <property type="molecule type" value="Genomic_DNA"/>
</dbReference>
<reference evidence="2 3" key="1">
    <citation type="submission" date="2022-01" db="EMBL/GenBank/DDBJ databases">
        <authorList>
            <person name="Won M."/>
            <person name="Kim S.-J."/>
            <person name="Kwon S.-W."/>
        </authorList>
    </citation>
    <scope>NUCLEOTIDE SEQUENCE [LARGE SCALE GENOMIC DNA]</scope>
    <source>
        <strain evidence="2 3">KCTC 23505</strain>
    </source>
</reference>
<evidence type="ECO:0000313" key="3">
    <source>
        <dbReference type="Proteomes" id="UP001521209"/>
    </source>
</evidence>
<feature type="region of interest" description="Disordered" evidence="1">
    <location>
        <begin position="149"/>
        <end position="172"/>
    </location>
</feature>
<keyword evidence="3" id="KW-1185">Reference proteome</keyword>